<keyword evidence="3" id="KW-1185">Reference proteome</keyword>
<dbReference type="EMBL" id="VNIM01000164">
    <property type="protein sequence ID" value="TVV69862.1"/>
    <property type="molecule type" value="Genomic_DNA"/>
</dbReference>
<feature type="region of interest" description="Disordered" evidence="1">
    <location>
        <begin position="81"/>
        <end position="167"/>
    </location>
</feature>
<name>A0A558QS18_9SPHN</name>
<gene>
    <name evidence="2" type="ORF">FOY91_20610</name>
</gene>
<reference evidence="2 3" key="1">
    <citation type="submission" date="2019-07" db="EMBL/GenBank/DDBJ databases">
        <title>Sphingomonas solaris sp. nov., isolated from a solar panel from Boston, Massachusetts.</title>
        <authorList>
            <person name="Tanner K."/>
            <person name="Pascual J."/>
            <person name="Mancuso C."/>
            <person name="Pereto J."/>
            <person name="Khalil A."/>
            <person name="Vilanova C."/>
        </authorList>
    </citation>
    <scope>NUCLEOTIDE SEQUENCE [LARGE SCALE GENOMIC DNA]</scope>
    <source>
        <strain evidence="2 3">R4DWN</strain>
    </source>
</reference>
<feature type="non-terminal residue" evidence="2">
    <location>
        <position position="167"/>
    </location>
</feature>
<feature type="compositionally biased region" description="Basic and acidic residues" evidence="1">
    <location>
        <begin position="83"/>
        <end position="96"/>
    </location>
</feature>
<dbReference type="OrthoDB" id="7586286at2"/>
<comment type="caution">
    <text evidence="2">The sequence shown here is derived from an EMBL/GenBank/DDBJ whole genome shotgun (WGS) entry which is preliminary data.</text>
</comment>
<protein>
    <submittedName>
        <fullName evidence="2">Peptidase</fullName>
    </submittedName>
</protein>
<dbReference type="Proteomes" id="UP000318681">
    <property type="component" value="Unassembled WGS sequence"/>
</dbReference>
<sequence length="167" mass="18054">MGFLNKKALAGIALASTLMLGGCYDDGYGYGGVGVGYGGYDDGYYGGGPYGYAGGYPSYGWYDGFYYPGNGYYVYDRGGGRQRWNDGQRRHWESRRGLAGRPGDGRWQGRDRPRDGQAGIDRPGRPGGARWQGRPDRPVAGQPDTVRPGLTPGTPGGWNRPDRAARA</sequence>
<dbReference type="PROSITE" id="PS51257">
    <property type="entry name" value="PROKAR_LIPOPROTEIN"/>
    <property type="match status" value="1"/>
</dbReference>
<organism evidence="2 3">
    <name type="scientific">Alterirhizorhabdus solaris</name>
    <dbReference type="NCBI Taxonomy" id="2529389"/>
    <lineage>
        <taxon>Bacteria</taxon>
        <taxon>Pseudomonadati</taxon>
        <taxon>Pseudomonadota</taxon>
        <taxon>Alphaproteobacteria</taxon>
        <taxon>Sphingomonadales</taxon>
        <taxon>Rhizorhabdaceae</taxon>
        <taxon>Alterirhizorhabdus</taxon>
    </lineage>
</organism>
<accession>A0A558QS18</accession>
<feature type="compositionally biased region" description="Basic and acidic residues" evidence="1">
    <location>
        <begin position="103"/>
        <end position="115"/>
    </location>
</feature>
<dbReference type="AlphaFoldDB" id="A0A558QS18"/>
<evidence type="ECO:0000313" key="2">
    <source>
        <dbReference type="EMBL" id="TVV69862.1"/>
    </source>
</evidence>
<dbReference type="RefSeq" id="WP_145155862.1">
    <property type="nucleotide sequence ID" value="NZ_VNIM01000164.1"/>
</dbReference>
<proteinExistence type="predicted"/>
<evidence type="ECO:0000313" key="3">
    <source>
        <dbReference type="Proteomes" id="UP000318681"/>
    </source>
</evidence>
<evidence type="ECO:0000256" key="1">
    <source>
        <dbReference type="SAM" id="MobiDB-lite"/>
    </source>
</evidence>